<feature type="transmembrane region" description="Helical" evidence="1">
    <location>
        <begin position="18"/>
        <end position="36"/>
    </location>
</feature>
<comment type="caution">
    <text evidence="3">The sequence shown here is derived from an EMBL/GenBank/DDBJ whole genome shotgun (WGS) entry which is preliminary data.</text>
</comment>
<evidence type="ECO:0000256" key="1">
    <source>
        <dbReference type="SAM" id="Phobius"/>
    </source>
</evidence>
<dbReference type="InterPro" id="IPR002656">
    <property type="entry name" value="Acyl_transf_3_dom"/>
</dbReference>
<feature type="transmembrane region" description="Helical" evidence="1">
    <location>
        <begin position="313"/>
        <end position="332"/>
    </location>
</feature>
<sequence>MKISSVVPAAQRLTWLDTMRGICILWIAFFHFFITYDNGRFPWPLNLKTFFPFVSDCGAGSGILSCTLDALLAALFERGPQAVGVFIILSGFGLTYSLTRTGFPKDGWAGWYGKRLLRLFPMYWLAHLIYLISPLVYKHDPVDYRFLLSFLGDRVFPVDAMFYYINPAWWYFGLILELCVVYPLLFRTMQKVGVAWFLVLSGLITLSSRFLLHFVFHAHWNYVQGAFFGARLWEFAVGMALAFFFRKRPEDVIRHLFSWPMLLAGILVYNLGVYAYQPNIAFICSDALMGTGLFVIIAHVARWISAVPLLGRALPPVGVYCYSVYLLHQPYVMYFGKQFVGLSMPLYVVFACIVLAVICWSGIALERLVNRWVSLMEGRLKLISSPPAIAG</sequence>
<dbReference type="PANTHER" id="PTHR23028:SF53">
    <property type="entry name" value="ACYL_TRANSF_3 DOMAIN-CONTAINING PROTEIN"/>
    <property type="match status" value="1"/>
</dbReference>
<evidence type="ECO:0000313" key="4">
    <source>
        <dbReference type="Proteomes" id="UP001144372"/>
    </source>
</evidence>
<reference evidence="3" key="1">
    <citation type="submission" date="2022-12" db="EMBL/GenBank/DDBJ databases">
        <title>Reference genome sequencing for broad-spectrum identification of bacterial and archaeal isolates by mass spectrometry.</title>
        <authorList>
            <person name="Sekiguchi Y."/>
            <person name="Tourlousse D.M."/>
        </authorList>
    </citation>
    <scope>NUCLEOTIDE SEQUENCE</scope>
    <source>
        <strain evidence="3">ASRB1</strain>
    </source>
</reference>
<feature type="transmembrane region" description="Helical" evidence="1">
    <location>
        <begin position="222"/>
        <end position="244"/>
    </location>
</feature>
<feature type="transmembrane region" description="Helical" evidence="1">
    <location>
        <begin position="168"/>
        <end position="186"/>
    </location>
</feature>
<feature type="transmembrane region" description="Helical" evidence="1">
    <location>
        <begin position="280"/>
        <end position="301"/>
    </location>
</feature>
<feature type="transmembrane region" description="Helical" evidence="1">
    <location>
        <begin position="256"/>
        <end position="274"/>
    </location>
</feature>
<gene>
    <name evidence="3" type="ORF">DAMNIGENAA_22480</name>
</gene>
<dbReference type="RefSeq" id="WP_281794232.1">
    <property type="nucleotide sequence ID" value="NZ_BSDR01000001.1"/>
</dbReference>
<feature type="transmembrane region" description="Helical" evidence="1">
    <location>
        <begin position="344"/>
        <end position="365"/>
    </location>
</feature>
<dbReference type="GO" id="GO:0016020">
    <property type="term" value="C:membrane"/>
    <property type="evidence" value="ECO:0007669"/>
    <property type="project" value="TreeGrafter"/>
</dbReference>
<dbReference type="InterPro" id="IPR050879">
    <property type="entry name" value="Acyltransferase_3"/>
</dbReference>
<keyword evidence="4" id="KW-1185">Reference proteome</keyword>
<evidence type="ECO:0000313" key="3">
    <source>
        <dbReference type="EMBL" id="GLI34815.1"/>
    </source>
</evidence>
<organism evidence="3 4">
    <name type="scientific">Desulforhabdus amnigena</name>
    <dbReference type="NCBI Taxonomy" id="40218"/>
    <lineage>
        <taxon>Bacteria</taxon>
        <taxon>Pseudomonadati</taxon>
        <taxon>Thermodesulfobacteriota</taxon>
        <taxon>Syntrophobacteria</taxon>
        <taxon>Syntrophobacterales</taxon>
        <taxon>Syntrophobacteraceae</taxon>
        <taxon>Desulforhabdus</taxon>
    </lineage>
</organism>
<keyword evidence="1" id="KW-0812">Transmembrane</keyword>
<feature type="transmembrane region" description="Helical" evidence="1">
    <location>
        <begin position="193"/>
        <end position="216"/>
    </location>
</feature>
<name>A0A9W6D2T5_9BACT</name>
<dbReference type="PANTHER" id="PTHR23028">
    <property type="entry name" value="ACETYLTRANSFERASE"/>
    <property type="match status" value="1"/>
</dbReference>
<proteinExistence type="predicted"/>
<dbReference type="GO" id="GO:0000271">
    <property type="term" value="P:polysaccharide biosynthetic process"/>
    <property type="evidence" value="ECO:0007669"/>
    <property type="project" value="TreeGrafter"/>
</dbReference>
<dbReference type="EMBL" id="BSDR01000001">
    <property type="protein sequence ID" value="GLI34815.1"/>
    <property type="molecule type" value="Genomic_DNA"/>
</dbReference>
<protein>
    <recommendedName>
        <fullName evidence="2">Acyltransferase 3 domain-containing protein</fullName>
    </recommendedName>
</protein>
<dbReference type="Pfam" id="PF01757">
    <property type="entry name" value="Acyl_transf_3"/>
    <property type="match status" value="1"/>
</dbReference>
<evidence type="ECO:0000259" key="2">
    <source>
        <dbReference type="Pfam" id="PF01757"/>
    </source>
</evidence>
<accession>A0A9W6D2T5</accession>
<keyword evidence="1" id="KW-0472">Membrane</keyword>
<feature type="transmembrane region" description="Helical" evidence="1">
    <location>
        <begin position="82"/>
        <end position="99"/>
    </location>
</feature>
<dbReference type="GO" id="GO:0016747">
    <property type="term" value="F:acyltransferase activity, transferring groups other than amino-acyl groups"/>
    <property type="evidence" value="ECO:0007669"/>
    <property type="project" value="InterPro"/>
</dbReference>
<feature type="transmembrane region" description="Helical" evidence="1">
    <location>
        <begin position="120"/>
        <end position="137"/>
    </location>
</feature>
<feature type="domain" description="Acyltransferase 3" evidence="2">
    <location>
        <begin position="14"/>
        <end position="360"/>
    </location>
</feature>
<dbReference type="Proteomes" id="UP001144372">
    <property type="component" value="Unassembled WGS sequence"/>
</dbReference>
<keyword evidence="1" id="KW-1133">Transmembrane helix</keyword>
<dbReference type="AlphaFoldDB" id="A0A9W6D2T5"/>